<name>A0A8H6XZL1_9AGAR</name>
<gene>
    <name evidence="1" type="ORF">MSAN_01719100</name>
</gene>
<reference evidence="1" key="1">
    <citation type="submission" date="2020-05" db="EMBL/GenBank/DDBJ databases">
        <title>Mycena genomes resolve the evolution of fungal bioluminescence.</title>
        <authorList>
            <person name="Tsai I.J."/>
        </authorList>
    </citation>
    <scope>NUCLEOTIDE SEQUENCE</scope>
    <source>
        <strain evidence="1">160909Yilan</strain>
    </source>
</reference>
<proteinExistence type="predicted"/>
<evidence type="ECO:0000313" key="1">
    <source>
        <dbReference type="EMBL" id="KAF7349296.1"/>
    </source>
</evidence>
<sequence length="226" mass="25336">MTLMNLRPGFLSLHLNARSTRLAVHPGIFTLKFPARTYSLGISRPSAWSARIRFRPDGTPRRLPLRGVAIISLLCGLLYETWLMRKKYQGLAFDHSLVSALAQVQRVDSEEYHGVDFSSYRASLEYFIHLFETEFKISLPLNKFTPFLENAGRRDQAHAILREAAETVHACLAASKDEPDLTLVGAQVYAVLVSARVKLTKLSVDAFLELQGHQMPAKAAEVERVG</sequence>
<accession>A0A8H6XZL1</accession>
<protein>
    <submittedName>
        <fullName evidence="1">Uncharacterized protein</fullName>
    </submittedName>
</protein>
<keyword evidence="2" id="KW-1185">Reference proteome</keyword>
<dbReference type="Proteomes" id="UP000623467">
    <property type="component" value="Unassembled WGS sequence"/>
</dbReference>
<organism evidence="1 2">
    <name type="scientific">Mycena sanguinolenta</name>
    <dbReference type="NCBI Taxonomy" id="230812"/>
    <lineage>
        <taxon>Eukaryota</taxon>
        <taxon>Fungi</taxon>
        <taxon>Dikarya</taxon>
        <taxon>Basidiomycota</taxon>
        <taxon>Agaricomycotina</taxon>
        <taxon>Agaricomycetes</taxon>
        <taxon>Agaricomycetidae</taxon>
        <taxon>Agaricales</taxon>
        <taxon>Marasmiineae</taxon>
        <taxon>Mycenaceae</taxon>
        <taxon>Mycena</taxon>
    </lineage>
</organism>
<evidence type="ECO:0000313" key="2">
    <source>
        <dbReference type="Proteomes" id="UP000623467"/>
    </source>
</evidence>
<dbReference type="AlphaFoldDB" id="A0A8H6XZL1"/>
<comment type="caution">
    <text evidence="1">The sequence shown here is derived from an EMBL/GenBank/DDBJ whole genome shotgun (WGS) entry which is preliminary data.</text>
</comment>
<dbReference type="OrthoDB" id="2942377at2759"/>
<dbReference type="EMBL" id="JACAZH010000016">
    <property type="protein sequence ID" value="KAF7349296.1"/>
    <property type="molecule type" value="Genomic_DNA"/>
</dbReference>